<dbReference type="AlphaFoldDB" id="A0A218NLN0"/>
<proteinExistence type="predicted"/>
<dbReference type="GeneID" id="33313587"/>
<keyword evidence="2" id="KW-1185">Reference proteome</keyword>
<dbReference type="EMBL" id="CP019964">
    <property type="protein sequence ID" value="ASI13371.1"/>
    <property type="molecule type" value="Genomic_DNA"/>
</dbReference>
<evidence type="ECO:0000313" key="1">
    <source>
        <dbReference type="EMBL" id="ASI13371.1"/>
    </source>
</evidence>
<reference evidence="1 2" key="1">
    <citation type="journal article" date="2017" name="Nat. Commun.">
        <title>'ARMAN' archaea depend on association with euryarchaeal host in culture and in situ.</title>
        <authorList>
            <person name="Golyshina O."/>
            <person name="Toshchakov S."/>
            <person name="Makarova K."/>
            <person name="Gavrilov S."/>
            <person name="Korzhenkov A."/>
            <person name="La Cono V."/>
            <person name="Arcadi E."/>
            <person name="Nechitaylo T."/>
            <person name="Ferrer M."/>
            <person name="Kublanov I."/>
            <person name="Wolf Y."/>
            <person name="Yakimov M."/>
            <person name="Golyshin P."/>
            <person name="Slesarev A."/>
            <person name="Kozyavkin S."/>
        </authorList>
    </citation>
    <scope>NUCLEOTIDE SEQUENCE [LARGE SCALE GENOMIC DNA]</scope>
    <source>
        <strain evidence="1 2">Mia14</strain>
    </source>
</reference>
<dbReference type="OrthoDB" id="382199at2157"/>
<dbReference type="Proteomes" id="UP000197679">
    <property type="component" value="Chromosome"/>
</dbReference>
<organism evidence="1 2">
    <name type="scientific">Candidatus Mancarchaeum acidiphilum</name>
    <dbReference type="NCBI Taxonomy" id="1920749"/>
    <lineage>
        <taxon>Archaea</taxon>
        <taxon>Candidatus Micrarchaeota</taxon>
        <taxon>Candidatus Mancarchaeum</taxon>
    </lineage>
</organism>
<sequence length="185" mass="20995">MSESSGEAFISESPTHSIKLEFYSEGTGMVTMVWEPVEDAILQTLFDLTGGVLDQKLIESDGKSARDFADGFIEANGLEDVRESVYEDVKLDKACPKCGSKDLSRSEATLKKSNIPIIPTYICKHCNAKSYYLTDTYLKDLVENHKDLFDENELKELNNDKAKLLENMQEYISRIFAVKKIYRIK</sequence>
<name>A0A218NLN0_9ARCH</name>
<dbReference type="RefSeq" id="WP_088819541.1">
    <property type="nucleotide sequence ID" value="NZ_CP019964.1"/>
</dbReference>
<evidence type="ECO:0000313" key="2">
    <source>
        <dbReference type="Proteomes" id="UP000197679"/>
    </source>
</evidence>
<protein>
    <submittedName>
        <fullName evidence="1">Uncharacterized protein</fullName>
    </submittedName>
</protein>
<dbReference type="KEGG" id="marh:Mia14_0025"/>
<gene>
    <name evidence="1" type="ORF">Mia14_0025</name>
</gene>
<accession>A0A218NLN0</accession>